<accession>A0A931I4M6</accession>
<dbReference type="GO" id="GO:0016746">
    <property type="term" value="F:acyltransferase activity"/>
    <property type="evidence" value="ECO:0007669"/>
    <property type="project" value="UniProtKB-KW"/>
</dbReference>
<dbReference type="PANTHER" id="PTHR30606:SF9">
    <property type="entry name" value="LIPID A BIOSYNTHESIS LAUROYLTRANSFERASE"/>
    <property type="match status" value="1"/>
</dbReference>
<comment type="subcellular location">
    <subcellularLocation>
        <location evidence="1">Cell inner membrane</location>
    </subcellularLocation>
</comment>
<dbReference type="GO" id="GO:0005886">
    <property type="term" value="C:plasma membrane"/>
    <property type="evidence" value="ECO:0007669"/>
    <property type="project" value="UniProtKB-SubCell"/>
</dbReference>
<protein>
    <submittedName>
        <fullName evidence="7">Lipid A biosynthesis acyltransferase</fullName>
    </submittedName>
</protein>
<proteinExistence type="predicted"/>
<dbReference type="AlphaFoldDB" id="A0A931I4M6"/>
<dbReference type="Proteomes" id="UP000631694">
    <property type="component" value="Unassembled WGS sequence"/>
</dbReference>
<evidence type="ECO:0000256" key="4">
    <source>
        <dbReference type="ARBA" id="ARBA00022679"/>
    </source>
</evidence>
<gene>
    <name evidence="7" type="ORF">I5731_15385</name>
</gene>
<dbReference type="EMBL" id="JADZLT010000053">
    <property type="protein sequence ID" value="MBH0239208.1"/>
    <property type="molecule type" value="Genomic_DNA"/>
</dbReference>
<reference evidence="7" key="1">
    <citation type="submission" date="2020-12" db="EMBL/GenBank/DDBJ databases">
        <title>Methylobrevis albus sp. nov., isolated from fresh water lack sediment.</title>
        <authorList>
            <person name="Zou Q."/>
        </authorList>
    </citation>
    <scope>NUCLEOTIDE SEQUENCE</scope>
    <source>
        <strain evidence="7">L22</strain>
    </source>
</reference>
<keyword evidence="2" id="KW-1003">Cell membrane</keyword>
<dbReference type="GO" id="GO:0009247">
    <property type="term" value="P:glycolipid biosynthetic process"/>
    <property type="evidence" value="ECO:0007669"/>
    <property type="project" value="UniProtKB-ARBA"/>
</dbReference>
<dbReference type="InterPro" id="IPR004960">
    <property type="entry name" value="LipA_acyltrans"/>
</dbReference>
<evidence type="ECO:0000256" key="6">
    <source>
        <dbReference type="ARBA" id="ARBA00023315"/>
    </source>
</evidence>
<dbReference type="Pfam" id="PF03279">
    <property type="entry name" value="Lip_A_acyltrans"/>
    <property type="match status" value="1"/>
</dbReference>
<evidence type="ECO:0000256" key="1">
    <source>
        <dbReference type="ARBA" id="ARBA00004533"/>
    </source>
</evidence>
<dbReference type="CDD" id="cd07984">
    <property type="entry name" value="LPLAT_LABLAT-like"/>
    <property type="match status" value="1"/>
</dbReference>
<comment type="caution">
    <text evidence="7">The sequence shown here is derived from an EMBL/GenBank/DDBJ whole genome shotgun (WGS) entry which is preliminary data.</text>
</comment>
<evidence type="ECO:0000256" key="5">
    <source>
        <dbReference type="ARBA" id="ARBA00023136"/>
    </source>
</evidence>
<sequence>MTNAPPETPPAPATAPRPSLVHRLEYRALVAADALLRLLPVDAGSALMGRLWRWFGPFNRRHARAEKNLAAAMPDLPVAARRRILAGMWDNLGRVAAETLQIRRIIADPARLTVAIDPAALAAIRPGRGAVFVSMHSGNWELVSAAIPQLGLEAAAVYRRVKNPLTEEFLLQRRRGLYPAGLLPRSHSAGLRLAGLARRGAGIAMLGDLRDRRGTVIDVFGRPSYVSVAPVALARRLDLPLIAARIVRLRGVRFRIEAELVDVPRTDDAEADVLAGTRLVNARFETWIREYPAQWMWILRRWLD</sequence>
<dbReference type="RefSeq" id="WP_197312293.1">
    <property type="nucleotide sequence ID" value="NZ_JADZLT010000053.1"/>
</dbReference>
<name>A0A931I4M6_9HYPH</name>
<keyword evidence="4" id="KW-0808">Transferase</keyword>
<keyword evidence="8" id="KW-1185">Reference proteome</keyword>
<evidence type="ECO:0000313" key="7">
    <source>
        <dbReference type="EMBL" id="MBH0239208.1"/>
    </source>
</evidence>
<keyword evidence="3" id="KW-0997">Cell inner membrane</keyword>
<keyword evidence="5" id="KW-0472">Membrane</keyword>
<evidence type="ECO:0000256" key="2">
    <source>
        <dbReference type="ARBA" id="ARBA00022475"/>
    </source>
</evidence>
<keyword evidence="6 7" id="KW-0012">Acyltransferase</keyword>
<evidence type="ECO:0000256" key="3">
    <source>
        <dbReference type="ARBA" id="ARBA00022519"/>
    </source>
</evidence>
<evidence type="ECO:0000313" key="8">
    <source>
        <dbReference type="Proteomes" id="UP000631694"/>
    </source>
</evidence>
<dbReference type="PANTHER" id="PTHR30606">
    <property type="entry name" value="LIPID A BIOSYNTHESIS LAUROYL ACYLTRANSFERASE"/>
    <property type="match status" value="1"/>
</dbReference>
<organism evidence="7 8">
    <name type="scientific">Methylobrevis albus</name>
    <dbReference type="NCBI Taxonomy" id="2793297"/>
    <lineage>
        <taxon>Bacteria</taxon>
        <taxon>Pseudomonadati</taxon>
        <taxon>Pseudomonadota</taxon>
        <taxon>Alphaproteobacteria</taxon>
        <taxon>Hyphomicrobiales</taxon>
        <taxon>Pleomorphomonadaceae</taxon>
        <taxon>Methylobrevis</taxon>
    </lineage>
</organism>